<proteinExistence type="predicted"/>
<feature type="compositionally biased region" description="Polar residues" evidence="1">
    <location>
        <begin position="55"/>
        <end position="67"/>
    </location>
</feature>
<gene>
    <name evidence="2" type="ORF">M404DRAFT_1004019</name>
</gene>
<dbReference type="EMBL" id="KN831997">
    <property type="protein sequence ID" value="KIO00340.1"/>
    <property type="molecule type" value="Genomic_DNA"/>
</dbReference>
<reference evidence="3" key="2">
    <citation type="submission" date="2015-01" db="EMBL/GenBank/DDBJ databases">
        <title>Evolutionary Origins and Diversification of the Mycorrhizal Mutualists.</title>
        <authorList>
            <consortium name="DOE Joint Genome Institute"/>
            <consortium name="Mycorrhizal Genomics Consortium"/>
            <person name="Kohler A."/>
            <person name="Kuo A."/>
            <person name="Nagy L.G."/>
            <person name="Floudas D."/>
            <person name="Copeland A."/>
            <person name="Barry K.W."/>
            <person name="Cichocki N."/>
            <person name="Veneault-Fourrey C."/>
            <person name="LaButti K."/>
            <person name="Lindquist E.A."/>
            <person name="Lipzen A."/>
            <person name="Lundell T."/>
            <person name="Morin E."/>
            <person name="Murat C."/>
            <person name="Riley R."/>
            <person name="Ohm R."/>
            <person name="Sun H."/>
            <person name="Tunlid A."/>
            <person name="Henrissat B."/>
            <person name="Grigoriev I.V."/>
            <person name="Hibbett D.S."/>
            <person name="Martin F."/>
        </authorList>
    </citation>
    <scope>NUCLEOTIDE SEQUENCE [LARGE SCALE GENOMIC DNA]</scope>
    <source>
        <strain evidence="3">Marx 270</strain>
    </source>
</reference>
<dbReference type="AlphaFoldDB" id="A0A0C3NH52"/>
<sequence>MIDVILRSYAPERIFAPRKVVRKVESTTCVGDVYNQVTRVLPSGRGLRGGVTKGNKMTSTLHQSSDWSGCPTGPAKSQTTNRFLAPDEG</sequence>
<keyword evidence="3" id="KW-1185">Reference proteome</keyword>
<evidence type="ECO:0000313" key="3">
    <source>
        <dbReference type="Proteomes" id="UP000054217"/>
    </source>
</evidence>
<dbReference type="HOGENOM" id="CLU_2460838_0_0_1"/>
<feature type="non-terminal residue" evidence="2">
    <location>
        <position position="89"/>
    </location>
</feature>
<reference evidence="2 3" key="1">
    <citation type="submission" date="2014-04" db="EMBL/GenBank/DDBJ databases">
        <authorList>
            <consortium name="DOE Joint Genome Institute"/>
            <person name="Kuo A."/>
            <person name="Kohler A."/>
            <person name="Costa M.D."/>
            <person name="Nagy L.G."/>
            <person name="Floudas D."/>
            <person name="Copeland A."/>
            <person name="Barry K.W."/>
            <person name="Cichocki N."/>
            <person name="Veneault-Fourrey C."/>
            <person name="LaButti K."/>
            <person name="Lindquist E.A."/>
            <person name="Lipzen A."/>
            <person name="Lundell T."/>
            <person name="Morin E."/>
            <person name="Murat C."/>
            <person name="Sun H."/>
            <person name="Tunlid A."/>
            <person name="Henrissat B."/>
            <person name="Grigoriev I.V."/>
            <person name="Hibbett D.S."/>
            <person name="Martin F."/>
            <person name="Nordberg H.P."/>
            <person name="Cantor M.N."/>
            <person name="Hua S.X."/>
        </authorList>
    </citation>
    <scope>NUCLEOTIDE SEQUENCE [LARGE SCALE GENOMIC DNA]</scope>
    <source>
        <strain evidence="2 3">Marx 270</strain>
    </source>
</reference>
<dbReference type="Proteomes" id="UP000054217">
    <property type="component" value="Unassembled WGS sequence"/>
</dbReference>
<evidence type="ECO:0000313" key="2">
    <source>
        <dbReference type="EMBL" id="KIO00340.1"/>
    </source>
</evidence>
<dbReference type="InParanoid" id="A0A0C3NH52"/>
<protein>
    <submittedName>
        <fullName evidence="2">Uncharacterized protein</fullName>
    </submittedName>
</protein>
<organism evidence="2 3">
    <name type="scientific">Pisolithus tinctorius Marx 270</name>
    <dbReference type="NCBI Taxonomy" id="870435"/>
    <lineage>
        <taxon>Eukaryota</taxon>
        <taxon>Fungi</taxon>
        <taxon>Dikarya</taxon>
        <taxon>Basidiomycota</taxon>
        <taxon>Agaricomycotina</taxon>
        <taxon>Agaricomycetes</taxon>
        <taxon>Agaricomycetidae</taxon>
        <taxon>Boletales</taxon>
        <taxon>Sclerodermatineae</taxon>
        <taxon>Pisolithaceae</taxon>
        <taxon>Pisolithus</taxon>
    </lineage>
</organism>
<evidence type="ECO:0000256" key="1">
    <source>
        <dbReference type="SAM" id="MobiDB-lite"/>
    </source>
</evidence>
<name>A0A0C3NH52_PISTI</name>
<accession>A0A0C3NH52</accession>
<feature type="region of interest" description="Disordered" evidence="1">
    <location>
        <begin position="45"/>
        <end position="89"/>
    </location>
</feature>